<name>A0AAV6JH58_9ERIC</name>
<evidence type="ECO:0000313" key="3">
    <source>
        <dbReference type="Proteomes" id="UP000823749"/>
    </source>
</evidence>
<dbReference type="EMBL" id="JACTNZ010000007">
    <property type="protein sequence ID" value="KAG5539132.1"/>
    <property type="molecule type" value="Genomic_DNA"/>
</dbReference>
<dbReference type="Proteomes" id="UP000823749">
    <property type="component" value="Chromosome 7"/>
</dbReference>
<dbReference type="PANTHER" id="PTHR36766:SF51">
    <property type="entry name" value="DISEASE RESISTANCE RPP13-LIKE PROTEIN 1"/>
    <property type="match status" value="1"/>
</dbReference>
<proteinExistence type="predicted"/>
<accession>A0AAV6JH58</accession>
<evidence type="ECO:0000256" key="1">
    <source>
        <dbReference type="ARBA" id="ARBA00022821"/>
    </source>
</evidence>
<protein>
    <recommendedName>
        <fullName evidence="4">Disease resistance protein</fullName>
    </recommendedName>
</protein>
<evidence type="ECO:0000313" key="2">
    <source>
        <dbReference type="EMBL" id="KAG5539132.1"/>
    </source>
</evidence>
<gene>
    <name evidence="2" type="ORF">RHGRI_019626</name>
</gene>
<dbReference type="GO" id="GO:0006952">
    <property type="term" value="P:defense response"/>
    <property type="evidence" value="ECO:0007669"/>
    <property type="project" value="UniProtKB-KW"/>
</dbReference>
<dbReference type="PANTHER" id="PTHR36766">
    <property type="entry name" value="PLANT BROAD-SPECTRUM MILDEW RESISTANCE PROTEIN RPW8"/>
    <property type="match status" value="1"/>
</dbReference>
<dbReference type="Gene3D" id="3.80.10.10">
    <property type="entry name" value="Ribonuclease Inhibitor"/>
    <property type="match status" value="3"/>
</dbReference>
<reference evidence="2" key="1">
    <citation type="submission" date="2020-08" db="EMBL/GenBank/DDBJ databases">
        <title>Plant Genome Project.</title>
        <authorList>
            <person name="Zhang R.-G."/>
        </authorList>
    </citation>
    <scope>NUCLEOTIDE SEQUENCE</scope>
    <source>
        <strain evidence="2">WSP0</strain>
        <tissue evidence="2">Leaf</tissue>
    </source>
</reference>
<dbReference type="InterPro" id="IPR032675">
    <property type="entry name" value="LRR_dom_sf"/>
</dbReference>
<dbReference type="AlphaFoldDB" id="A0AAV6JH58"/>
<organism evidence="2 3">
    <name type="scientific">Rhododendron griersonianum</name>
    <dbReference type="NCBI Taxonomy" id="479676"/>
    <lineage>
        <taxon>Eukaryota</taxon>
        <taxon>Viridiplantae</taxon>
        <taxon>Streptophyta</taxon>
        <taxon>Embryophyta</taxon>
        <taxon>Tracheophyta</taxon>
        <taxon>Spermatophyta</taxon>
        <taxon>Magnoliopsida</taxon>
        <taxon>eudicotyledons</taxon>
        <taxon>Gunneridae</taxon>
        <taxon>Pentapetalae</taxon>
        <taxon>asterids</taxon>
        <taxon>Ericales</taxon>
        <taxon>Ericaceae</taxon>
        <taxon>Ericoideae</taxon>
        <taxon>Rhodoreae</taxon>
        <taxon>Rhododendron</taxon>
    </lineage>
</organism>
<sequence>MESLRLENCEFCFSLPPLGQLPSLKEITIARMPYIMNVGHEFYGESGSLSKPFESLETLRFEEMSEWVQWIQLDAGEFTRLQKLEVVKCPNLIGDLPQKVPSLMRLEIKECPKLVASLPSTTSIRELVLDKCEEVQLERQGVYSVETLEISSFASLEEFARELSTLTNLKELKVEKCPMLQYLKIQGCINFETLVIPEGTELQNLTSLQSLDISGCNNMVFFPCGGLPAPNMSSLHVFHCKKLKALPEQMHTLLPSLQTFGVWDCPEIESFPKGGLPSKVRNFGIGNCKKLVGGRRDWGLQSLPSLMRFALYAGSEDVLESFPEEGLLPATLTTLWIKGMPNLKSLNSRALQLLGSLKYREIRKCPRLQSLPEEGLPSLRCKSSDVHC</sequence>
<evidence type="ECO:0008006" key="4">
    <source>
        <dbReference type="Google" id="ProtNLM"/>
    </source>
</evidence>
<dbReference type="SUPFAM" id="SSF52058">
    <property type="entry name" value="L domain-like"/>
    <property type="match status" value="2"/>
</dbReference>
<keyword evidence="1" id="KW-0611">Plant defense</keyword>
<keyword evidence="3" id="KW-1185">Reference proteome</keyword>
<comment type="caution">
    <text evidence="2">The sequence shown here is derived from an EMBL/GenBank/DDBJ whole genome shotgun (WGS) entry which is preliminary data.</text>
</comment>